<dbReference type="AlphaFoldDB" id="A0A154BWH4"/>
<comment type="caution">
    <text evidence="4">The sequence shown here is derived from an EMBL/GenBank/DDBJ whole genome shotgun (WGS) entry which is preliminary data.</text>
</comment>
<proteinExistence type="inferred from homology"/>
<dbReference type="SUPFAM" id="SSF52499">
    <property type="entry name" value="Isochorismatase-like hydrolases"/>
    <property type="match status" value="1"/>
</dbReference>
<gene>
    <name evidence="4" type="ORF">AXX12_00830</name>
</gene>
<keyword evidence="2" id="KW-0378">Hydrolase</keyword>
<dbReference type="InterPro" id="IPR050272">
    <property type="entry name" value="Isochorismatase-like_hydrls"/>
</dbReference>
<accession>A0A154BWH4</accession>
<protein>
    <submittedName>
        <fullName evidence="4">Isochorismatase</fullName>
    </submittedName>
</protein>
<organism evidence="4 5">
    <name type="scientific">Anaerosporomusa subterranea</name>
    <dbReference type="NCBI Taxonomy" id="1794912"/>
    <lineage>
        <taxon>Bacteria</taxon>
        <taxon>Bacillati</taxon>
        <taxon>Bacillota</taxon>
        <taxon>Negativicutes</taxon>
        <taxon>Acetonemataceae</taxon>
        <taxon>Anaerosporomusa</taxon>
    </lineage>
</organism>
<evidence type="ECO:0000256" key="2">
    <source>
        <dbReference type="ARBA" id="ARBA00022801"/>
    </source>
</evidence>
<dbReference type="PANTHER" id="PTHR43540:SF6">
    <property type="entry name" value="ISOCHORISMATASE-LIKE DOMAIN-CONTAINING PROTEIN"/>
    <property type="match status" value="1"/>
</dbReference>
<feature type="domain" description="Isochorismatase-like" evidence="3">
    <location>
        <begin position="41"/>
        <end position="179"/>
    </location>
</feature>
<dbReference type="InterPro" id="IPR036380">
    <property type="entry name" value="Isochorismatase-like_sf"/>
</dbReference>
<dbReference type="EMBL" id="LSGP01000001">
    <property type="protein sequence ID" value="KYZ78296.1"/>
    <property type="molecule type" value="Genomic_DNA"/>
</dbReference>
<dbReference type="Proteomes" id="UP000076268">
    <property type="component" value="Unassembled WGS sequence"/>
</dbReference>
<dbReference type="GO" id="GO:0016787">
    <property type="term" value="F:hydrolase activity"/>
    <property type="evidence" value="ECO:0007669"/>
    <property type="project" value="UniProtKB-KW"/>
</dbReference>
<dbReference type="PANTHER" id="PTHR43540">
    <property type="entry name" value="PEROXYUREIDOACRYLATE/UREIDOACRYLATE AMIDOHYDROLASE-RELATED"/>
    <property type="match status" value="1"/>
</dbReference>
<dbReference type="STRING" id="1794912.AXX12_00830"/>
<dbReference type="OrthoDB" id="9789777at2"/>
<dbReference type="Pfam" id="PF00857">
    <property type="entry name" value="Isochorismatase"/>
    <property type="match status" value="1"/>
</dbReference>
<dbReference type="InterPro" id="IPR000868">
    <property type="entry name" value="Isochorismatase-like_dom"/>
</dbReference>
<evidence type="ECO:0000313" key="4">
    <source>
        <dbReference type="EMBL" id="KYZ78296.1"/>
    </source>
</evidence>
<evidence type="ECO:0000259" key="3">
    <source>
        <dbReference type="Pfam" id="PF00857"/>
    </source>
</evidence>
<reference evidence="4 5" key="1">
    <citation type="submission" date="2016-02" db="EMBL/GenBank/DDBJ databases">
        <title>Anaerosporomusa subterraneum gen. nov., sp. nov., a spore-forming obligate anaerobe isolated from saprolite.</title>
        <authorList>
            <person name="Choi J.K."/>
            <person name="Shah M."/>
            <person name="Yee N."/>
        </authorList>
    </citation>
    <scope>NUCLEOTIDE SEQUENCE [LARGE SCALE GENOMIC DNA]</scope>
    <source>
        <strain evidence="4 5">RU4</strain>
    </source>
</reference>
<comment type="similarity">
    <text evidence="1">Belongs to the isochorismatase family.</text>
</comment>
<keyword evidence="5" id="KW-1185">Reference proteome</keyword>
<evidence type="ECO:0000313" key="5">
    <source>
        <dbReference type="Proteomes" id="UP000076268"/>
    </source>
</evidence>
<dbReference type="CDD" id="cd00431">
    <property type="entry name" value="cysteine_hydrolases"/>
    <property type="match status" value="1"/>
</dbReference>
<evidence type="ECO:0000256" key="1">
    <source>
        <dbReference type="ARBA" id="ARBA00006336"/>
    </source>
</evidence>
<dbReference type="Gene3D" id="3.40.50.850">
    <property type="entry name" value="Isochorismatase-like"/>
    <property type="match status" value="1"/>
</dbReference>
<sequence length="198" mass="21590">MFLTTTGFSAEPTKTVIDEWSSITAPPPPELKVITVNPQTTALLILDIQTRMVEQRPRCAESVPKIKDMLDRARAKNMLVAYSLTSAAVPADIAAAVAPLPNELIVKSSVDKFYNTDLDFTLKARDIKTVIIVGTVAHGAVLNTATGASVRGYQVIVPVDGMSADTLYPEQYTAWHLMNSPGTRNRTMLTKIDMITIE</sequence>
<name>A0A154BWH4_ANASB</name>